<sequence>MHRARGSFQARAEVAPGHASVPSHYDNFAGKKVTDFGRRRPLFAVTTGLTAVRSTGKIASERKREPDGSSPLRSANSTLPYPAVPTTENSLARLFSCPMIQPYVVIGTLCGKPVLVVGEIEIASSEDSTTIQGGLSHHYEACIWPTRTKDEAEDEDRETIKEERKEDFAREEDERRDARLRRVINICFRSPPPAAVIRKRGSPRNELGSLMRTLRADWFYERAILAHASCNRARERTTRSLWILA</sequence>
<keyword evidence="3" id="KW-1185">Reference proteome</keyword>
<name>A0A151XJI5_9HYME</name>
<gene>
    <name evidence="2" type="ORF">ALC60_00768</name>
</gene>
<organism evidence="2 3">
    <name type="scientific">Mycetomoellerius zeteki</name>
    <dbReference type="NCBI Taxonomy" id="64791"/>
    <lineage>
        <taxon>Eukaryota</taxon>
        <taxon>Metazoa</taxon>
        <taxon>Ecdysozoa</taxon>
        <taxon>Arthropoda</taxon>
        <taxon>Hexapoda</taxon>
        <taxon>Insecta</taxon>
        <taxon>Pterygota</taxon>
        <taxon>Neoptera</taxon>
        <taxon>Endopterygota</taxon>
        <taxon>Hymenoptera</taxon>
        <taxon>Apocrita</taxon>
        <taxon>Aculeata</taxon>
        <taxon>Formicoidea</taxon>
        <taxon>Formicidae</taxon>
        <taxon>Myrmicinae</taxon>
        <taxon>Mycetomoellerius</taxon>
    </lineage>
</organism>
<feature type="region of interest" description="Disordered" evidence="1">
    <location>
        <begin position="150"/>
        <end position="172"/>
    </location>
</feature>
<evidence type="ECO:0000256" key="1">
    <source>
        <dbReference type="SAM" id="MobiDB-lite"/>
    </source>
</evidence>
<reference evidence="2 3" key="1">
    <citation type="submission" date="2015-09" db="EMBL/GenBank/DDBJ databases">
        <title>Trachymyrmex zeteki WGS genome.</title>
        <authorList>
            <person name="Nygaard S."/>
            <person name="Hu H."/>
            <person name="Boomsma J."/>
            <person name="Zhang G."/>
        </authorList>
    </citation>
    <scope>NUCLEOTIDE SEQUENCE [LARGE SCALE GENOMIC DNA]</scope>
    <source>
        <strain evidence="2">Tzet28-1</strain>
        <tissue evidence="2">Whole body</tissue>
    </source>
</reference>
<proteinExistence type="predicted"/>
<dbReference type="AlphaFoldDB" id="A0A151XJI5"/>
<dbReference type="Proteomes" id="UP000075809">
    <property type="component" value="Unassembled WGS sequence"/>
</dbReference>
<dbReference type="EMBL" id="KQ982080">
    <property type="protein sequence ID" value="KYQ60360.1"/>
    <property type="molecule type" value="Genomic_DNA"/>
</dbReference>
<feature type="region of interest" description="Disordered" evidence="1">
    <location>
        <begin position="54"/>
        <end position="83"/>
    </location>
</feature>
<accession>A0A151XJI5</accession>
<evidence type="ECO:0000313" key="2">
    <source>
        <dbReference type="EMBL" id="KYQ60360.1"/>
    </source>
</evidence>
<protein>
    <submittedName>
        <fullName evidence="2">Uncharacterized protein</fullName>
    </submittedName>
</protein>
<evidence type="ECO:0000313" key="3">
    <source>
        <dbReference type="Proteomes" id="UP000075809"/>
    </source>
</evidence>
<feature type="compositionally biased region" description="Basic and acidic residues" evidence="1">
    <location>
        <begin position="158"/>
        <end position="172"/>
    </location>
</feature>